<dbReference type="PANTHER" id="PTHR45646">
    <property type="entry name" value="SERINE/THREONINE-PROTEIN KINASE DOA-RELATED"/>
    <property type="match status" value="1"/>
</dbReference>
<dbReference type="Pfam" id="PF00069">
    <property type="entry name" value="Pkinase"/>
    <property type="match status" value="1"/>
</dbReference>
<protein>
    <recommendedName>
        <fullName evidence="8">Protein kinase domain-containing protein</fullName>
    </recommendedName>
</protein>
<keyword evidence="7" id="KW-1133">Transmembrane helix</keyword>
<evidence type="ECO:0000256" key="5">
    <source>
        <dbReference type="ARBA" id="ARBA00022840"/>
    </source>
</evidence>
<keyword evidence="3" id="KW-0547">Nucleotide-binding</keyword>
<dbReference type="PANTHER" id="PTHR45646:SF11">
    <property type="entry name" value="SERINE_THREONINE-PROTEIN KINASE DOA"/>
    <property type="match status" value="1"/>
</dbReference>
<evidence type="ECO:0000259" key="8">
    <source>
        <dbReference type="PROSITE" id="PS50011"/>
    </source>
</evidence>
<dbReference type="Proteomes" id="UP001189429">
    <property type="component" value="Unassembled WGS sequence"/>
</dbReference>
<evidence type="ECO:0000256" key="3">
    <source>
        <dbReference type="ARBA" id="ARBA00022741"/>
    </source>
</evidence>
<feature type="region of interest" description="Disordered" evidence="6">
    <location>
        <begin position="44"/>
        <end position="104"/>
    </location>
</feature>
<evidence type="ECO:0000256" key="6">
    <source>
        <dbReference type="SAM" id="MobiDB-lite"/>
    </source>
</evidence>
<feature type="region of interest" description="Disordered" evidence="6">
    <location>
        <begin position="404"/>
        <end position="424"/>
    </location>
</feature>
<dbReference type="InterPro" id="IPR011009">
    <property type="entry name" value="Kinase-like_dom_sf"/>
</dbReference>
<keyword evidence="2" id="KW-0808">Transferase</keyword>
<sequence>MRHAMTGVARWQFRLSRVTNALLHSLVLSFPFIAFQRMLRSMPPRTNRWRPRDAQPPQPEAGQQKDAELGAGSAPTRAAATSSTRAQMSRVPERRNYDPANYPASTPTTQEFVFGTSKWQSPSVPIGFTISDDLKLDAYITDGTFGRCFHVSTLPASGKWPKAKEGLVAKIMRPIAKHNQYIGDATIEACYLTQLMSHESCPSSIVKFYGSVIFPDPQNADKRFHALIFEACAASLHAFWQDYARRQSWHNDDIRSIAFQLLQCCAFLHGLGFVHTDIKHKNIMLKTAALRSDSRRPLDASVRVIDFGNMTHTEDYHTQPIGTRQFRAPEIQLGLEWDDKCDLWGCGCVLHWMHESRTVFEPYSEADQLQLMEELVGRSLPQKLIARSKRQHLFEGGELKQRHGKTCSSKGVGKKGKKGGGKGSVSVVPISEGVKDPGLQGLLLDLLELDPLDRLPAGTLLTKYDSYFREGVLS</sequence>
<dbReference type="SMART" id="SM00220">
    <property type="entry name" value="S_TKc"/>
    <property type="match status" value="1"/>
</dbReference>
<keyword evidence="7" id="KW-0472">Membrane</keyword>
<feature type="domain" description="Protein kinase" evidence="8">
    <location>
        <begin position="134"/>
        <end position="468"/>
    </location>
</feature>
<keyword evidence="4" id="KW-0418">Kinase</keyword>
<feature type="transmembrane region" description="Helical" evidence="7">
    <location>
        <begin position="21"/>
        <end position="39"/>
    </location>
</feature>
<name>A0ABN9VVA2_9DINO</name>
<keyword evidence="7" id="KW-0812">Transmembrane</keyword>
<dbReference type="EMBL" id="CAUYUJ010017746">
    <property type="protein sequence ID" value="CAK0877515.1"/>
    <property type="molecule type" value="Genomic_DNA"/>
</dbReference>
<dbReference type="Gene3D" id="1.10.510.10">
    <property type="entry name" value="Transferase(Phosphotransferase) domain 1"/>
    <property type="match status" value="1"/>
</dbReference>
<evidence type="ECO:0000313" key="9">
    <source>
        <dbReference type="EMBL" id="CAK0877515.1"/>
    </source>
</evidence>
<accession>A0ABN9VVA2</accession>
<evidence type="ECO:0000256" key="4">
    <source>
        <dbReference type="ARBA" id="ARBA00022777"/>
    </source>
</evidence>
<dbReference type="PROSITE" id="PS00108">
    <property type="entry name" value="PROTEIN_KINASE_ST"/>
    <property type="match status" value="1"/>
</dbReference>
<keyword evidence="5" id="KW-0067">ATP-binding</keyword>
<dbReference type="InterPro" id="IPR000719">
    <property type="entry name" value="Prot_kinase_dom"/>
</dbReference>
<dbReference type="Gene3D" id="3.30.200.20">
    <property type="entry name" value="Phosphorylase Kinase, domain 1"/>
    <property type="match status" value="1"/>
</dbReference>
<evidence type="ECO:0000256" key="2">
    <source>
        <dbReference type="ARBA" id="ARBA00022679"/>
    </source>
</evidence>
<feature type="compositionally biased region" description="Low complexity" evidence="6">
    <location>
        <begin position="70"/>
        <end position="86"/>
    </location>
</feature>
<dbReference type="InterPro" id="IPR051175">
    <property type="entry name" value="CLK_kinases"/>
</dbReference>
<dbReference type="InterPro" id="IPR008271">
    <property type="entry name" value="Ser/Thr_kinase_AS"/>
</dbReference>
<dbReference type="SUPFAM" id="SSF56112">
    <property type="entry name" value="Protein kinase-like (PK-like)"/>
    <property type="match status" value="1"/>
</dbReference>
<organism evidence="9 10">
    <name type="scientific">Prorocentrum cordatum</name>
    <dbReference type="NCBI Taxonomy" id="2364126"/>
    <lineage>
        <taxon>Eukaryota</taxon>
        <taxon>Sar</taxon>
        <taxon>Alveolata</taxon>
        <taxon>Dinophyceae</taxon>
        <taxon>Prorocentrales</taxon>
        <taxon>Prorocentraceae</taxon>
        <taxon>Prorocentrum</taxon>
    </lineage>
</organism>
<evidence type="ECO:0000313" key="10">
    <source>
        <dbReference type="Proteomes" id="UP001189429"/>
    </source>
</evidence>
<gene>
    <name evidence="9" type="ORF">PCOR1329_LOCUS61556</name>
</gene>
<evidence type="ECO:0000256" key="1">
    <source>
        <dbReference type="ARBA" id="ARBA00022527"/>
    </source>
</evidence>
<evidence type="ECO:0000256" key="7">
    <source>
        <dbReference type="SAM" id="Phobius"/>
    </source>
</evidence>
<proteinExistence type="predicted"/>
<reference evidence="9" key="1">
    <citation type="submission" date="2023-10" db="EMBL/GenBank/DDBJ databases">
        <authorList>
            <person name="Chen Y."/>
            <person name="Shah S."/>
            <person name="Dougan E. K."/>
            <person name="Thang M."/>
            <person name="Chan C."/>
        </authorList>
    </citation>
    <scope>NUCLEOTIDE SEQUENCE [LARGE SCALE GENOMIC DNA]</scope>
</reference>
<comment type="caution">
    <text evidence="9">The sequence shown here is derived from an EMBL/GenBank/DDBJ whole genome shotgun (WGS) entry which is preliminary data.</text>
</comment>
<dbReference type="PROSITE" id="PS50011">
    <property type="entry name" value="PROTEIN_KINASE_DOM"/>
    <property type="match status" value="1"/>
</dbReference>
<keyword evidence="10" id="KW-1185">Reference proteome</keyword>
<keyword evidence="1" id="KW-0723">Serine/threonine-protein kinase</keyword>